<gene>
    <name evidence="1" type="ORF">KPC_0250</name>
</gene>
<evidence type="ECO:0000313" key="1">
    <source>
        <dbReference type="EMBL" id="SPL69072.1"/>
    </source>
</evidence>
<dbReference type="RefSeq" id="WP_171334400.1">
    <property type="nucleotide sequence ID" value="NZ_OOGT01000006.1"/>
</dbReference>
<sequence length="58" mass="6617">MLPQQLNLFEDEVSTSNSDDSTFDTSSIEEISIPDLIARIRYLESAIQQVKTILKIKM</sequence>
<dbReference type="Proteomes" id="UP000245974">
    <property type="component" value="Unassembled WGS sequence"/>
</dbReference>
<name>A0A2U3MUH6_9GAMM</name>
<dbReference type="EMBL" id="OOGT01000006">
    <property type="protein sequence ID" value="SPL69072.1"/>
    <property type="molecule type" value="Genomic_DNA"/>
</dbReference>
<dbReference type="AlphaFoldDB" id="A0A2U3MUH6"/>
<dbReference type="InParanoid" id="A0A2U3MUH6"/>
<proteinExistence type="predicted"/>
<evidence type="ECO:0000313" key="2">
    <source>
        <dbReference type="Proteomes" id="UP000245974"/>
    </source>
</evidence>
<protein>
    <submittedName>
        <fullName evidence="1">Uncharacterized protein</fullName>
    </submittedName>
</protein>
<organism evidence="1 2">
    <name type="scientific">Acinetobacter stercoris</name>
    <dbReference type="NCBI Taxonomy" id="2126983"/>
    <lineage>
        <taxon>Bacteria</taxon>
        <taxon>Pseudomonadati</taxon>
        <taxon>Pseudomonadota</taxon>
        <taxon>Gammaproteobacteria</taxon>
        <taxon>Moraxellales</taxon>
        <taxon>Moraxellaceae</taxon>
        <taxon>Acinetobacter</taxon>
    </lineage>
</organism>
<reference evidence="2" key="1">
    <citation type="submission" date="2018-03" db="EMBL/GenBank/DDBJ databases">
        <authorList>
            <person name="Blom J."/>
        </authorList>
    </citation>
    <scope>NUCLEOTIDE SEQUENCE [LARGE SCALE GENOMIC DNA]</scope>
    <source>
        <strain evidence="2">KPC-SM-21</strain>
    </source>
</reference>
<keyword evidence="2" id="KW-1185">Reference proteome</keyword>
<accession>A0A2U3MUH6</accession>